<accession>A0A9P6LQU0</accession>
<sequence>MISAVYVYRADSEHELYPYEPVDPYGLSQYTRNPPPRHLPPGRIRNFDLDNIGPERRARIRIREAIAVGDDRESQILRVDIMEPPIIERSTHASLIVDGKTEEGIRKSPITRTLVPKVYDAEFRPSDWGAPWSNVEQADGEFAREHGAYKYCYEQGRTGGQHLLPEFFGGWAMVVDDGPGKTRQVGLTLMEDIRGFSVENLCYREVTEKWEGPLEPTDRPVGFLKSDNESIYMDIDLAFRKDVMKRALDGIVNNLHIGVEHRDFEPANLFITMRNVHNDETKLRVVLLDHTFTQVWSKTTYAATNGERYCHQALPYPAHPYFRFGILAMDRYVGWYPMDYDDDKEFDEWLLSDEVFGPLREARDEMSELRATRMAWVSALRKTGDVAEEKLRGDVKWPHEYPKYSMFSTLDEIQEMRRKGLSAVFNRLRQMRLGSEERTKEGLKAEKQSAENLREMGDAMRALQQKQRQMDEQVLERALIARLKKLP</sequence>
<dbReference type="AlphaFoldDB" id="A0A9P6LQU0"/>
<reference evidence="2" key="1">
    <citation type="submission" date="2020-03" db="EMBL/GenBank/DDBJ databases">
        <authorList>
            <person name="He L."/>
        </authorList>
    </citation>
    <scope>NUCLEOTIDE SEQUENCE</scope>
    <source>
        <strain evidence="2">CkLH20</strain>
    </source>
</reference>
<keyword evidence="1" id="KW-0175">Coiled coil</keyword>
<feature type="coiled-coil region" evidence="1">
    <location>
        <begin position="433"/>
        <end position="473"/>
    </location>
</feature>
<evidence type="ECO:0000256" key="1">
    <source>
        <dbReference type="SAM" id="Coils"/>
    </source>
</evidence>
<dbReference type="Proteomes" id="UP000781932">
    <property type="component" value="Unassembled WGS sequence"/>
</dbReference>
<evidence type="ECO:0008006" key="4">
    <source>
        <dbReference type="Google" id="ProtNLM"/>
    </source>
</evidence>
<keyword evidence="3" id="KW-1185">Reference proteome</keyword>
<reference evidence="2" key="2">
    <citation type="submission" date="2020-11" db="EMBL/GenBank/DDBJ databases">
        <title>Whole genome sequencing of Colletotrichum sp.</title>
        <authorList>
            <person name="Li H."/>
        </authorList>
    </citation>
    <scope>NUCLEOTIDE SEQUENCE</scope>
    <source>
        <strain evidence="2">CkLH20</strain>
    </source>
</reference>
<gene>
    <name evidence="2" type="ORF">CkaCkLH20_00187</name>
</gene>
<evidence type="ECO:0000313" key="3">
    <source>
        <dbReference type="Proteomes" id="UP000781932"/>
    </source>
</evidence>
<dbReference type="GeneID" id="62155981"/>
<dbReference type="RefSeq" id="XP_038751612.1">
    <property type="nucleotide sequence ID" value="XM_038882907.1"/>
</dbReference>
<protein>
    <recommendedName>
        <fullName evidence="4">Protein kinase domain-containing protein</fullName>
    </recommendedName>
</protein>
<dbReference type="EMBL" id="JAATWM020000001">
    <property type="protein sequence ID" value="KAF9882151.1"/>
    <property type="molecule type" value="Genomic_DNA"/>
</dbReference>
<organism evidence="2 3">
    <name type="scientific">Colletotrichum karsti</name>
    <dbReference type="NCBI Taxonomy" id="1095194"/>
    <lineage>
        <taxon>Eukaryota</taxon>
        <taxon>Fungi</taxon>
        <taxon>Dikarya</taxon>
        <taxon>Ascomycota</taxon>
        <taxon>Pezizomycotina</taxon>
        <taxon>Sordariomycetes</taxon>
        <taxon>Hypocreomycetidae</taxon>
        <taxon>Glomerellales</taxon>
        <taxon>Glomerellaceae</taxon>
        <taxon>Colletotrichum</taxon>
        <taxon>Colletotrichum boninense species complex</taxon>
    </lineage>
</organism>
<evidence type="ECO:0000313" key="2">
    <source>
        <dbReference type="EMBL" id="KAF9882151.1"/>
    </source>
</evidence>
<comment type="caution">
    <text evidence="2">The sequence shown here is derived from an EMBL/GenBank/DDBJ whole genome shotgun (WGS) entry which is preliminary data.</text>
</comment>
<name>A0A9P6LQU0_9PEZI</name>
<proteinExistence type="predicted"/>
<dbReference type="OrthoDB" id="4267316at2759"/>